<gene>
    <name evidence="1" type="ORF">ILYODFUR_030550</name>
</gene>
<evidence type="ECO:0000313" key="2">
    <source>
        <dbReference type="Proteomes" id="UP001482620"/>
    </source>
</evidence>
<name>A0ABV0VKZ5_9TELE</name>
<organism evidence="1 2">
    <name type="scientific">Ilyodon furcidens</name>
    <name type="common">goldbreast splitfin</name>
    <dbReference type="NCBI Taxonomy" id="33524"/>
    <lineage>
        <taxon>Eukaryota</taxon>
        <taxon>Metazoa</taxon>
        <taxon>Chordata</taxon>
        <taxon>Craniata</taxon>
        <taxon>Vertebrata</taxon>
        <taxon>Euteleostomi</taxon>
        <taxon>Actinopterygii</taxon>
        <taxon>Neopterygii</taxon>
        <taxon>Teleostei</taxon>
        <taxon>Neoteleostei</taxon>
        <taxon>Acanthomorphata</taxon>
        <taxon>Ovalentaria</taxon>
        <taxon>Atherinomorphae</taxon>
        <taxon>Cyprinodontiformes</taxon>
        <taxon>Goodeidae</taxon>
        <taxon>Ilyodon</taxon>
    </lineage>
</organism>
<reference evidence="1 2" key="1">
    <citation type="submission" date="2021-06" db="EMBL/GenBank/DDBJ databases">
        <authorList>
            <person name="Palmer J.M."/>
        </authorList>
    </citation>
    <scope>NUCLEOTIDE SEQUENCE [LARGE SCALE GENOMIC DNA]</scope>
    <source>
        <strain evidence="2">if_2019</strain>
        <tissue evidence="1">Muscle</tissue>
    </source>
</reference>
<protein>
    <submittedName>
        <fullName evidence="1">Uncharacterized protein</fullName>
    </submittedName>
</protein>
<accession>A0ABV0VKZ5</accession>
<proteinExistence type="predicted"/>
<dbReference type="Proteomes" id="UP001482620">
    <property type="component" value="Unassembled WGS sequence"/>
</dbReference>
<sequence>MAVLCFQSHWGSHNDNVQQSLSCSSSLHIHREETHALIHIKLNMQIYADTHISILKCTHIHITQQQGSVQALMLCGCTAFPFNPTHPSRHLCQSLSLSGWLYPSIRDAAEI</sequence>
<keyword evidence="2" id="KW-1185">Reference proteome</keyword>
<dbReference type="EMBL" id="JAHRIQ010108827">
    <property type="protein sequence ID" value="MEQ2257061.1"/>
    <property type="molecule type" value="Genomic_DNA"/>
</dbReference>
<comment type="caution">
    <text evidence="1">The sequence shown here is derived from an EMBL/GenBank/DDBJ whole genome shotgun (WGS) entry which is preliminary data.</text>
</comment>
<evidence type="ECO:0000313" key="1">
    <source>
        <dbReference type="EMBL" id="MEQ2257061.1"/>
    </source>
</evidence>